<sequence>MGRLRASRWGNKGALAVLLLIVVVNLPFVHGAWVGRDVERHGVDVTATVTASRASGDDGGLVDFRFDQQIDPDQDTWTAALEADAYDDATATKTIQVRVVPGSPNRSRVAGEQGAGVLMVLTVVADVFLLLALVLVWRRRPAGLLGLVALEDVSRARPGGRLDRLSPTTYLVTGEVSAIEADAVVLDVGTQHVRIQLGGFDNPVGYEQPAQVRARLPESPA</sequence>
<organism evidence="2 3">
    <name type="scientific">Nocardioides plantarum</name>
    <dbReference type="NCBI Taxonomy" id="29299"/>
    <lineage>
        <taxon>Bacteria</taxon>
        <taxon>Bacillati</taxon>
        <taxon>Actinomycetota</taxon>
        <taxon>Actinomycetes</taxon>
        <taxon>Propionibacteriales</taxon>
        <taxon>Nocardioidaceae</taxon>
        <taxon>Nocardioides</taxon>
    </lineage>
</organism>
<name>A0ABV5KGW6_9ACTN</name>
<keyword evidence="3" id="KW-1185">Reference proteome</keyword>
<evidence type="ECO:0000313" key="2">
    <source>
        <dbReference type="EMBL" id="MFB9315358.1"/>
    </source>
</evidence>
<accession>A0ABV5KGW6</accession>
<evidence type="ECO:0008006" key="4">
    <source>
        <dbReference type="Google" id="ProtNLM"/>
    </source>
</evidence>
<keyword evidence="1" id="KW-0812">Transmembrane</keyword>
<feature type="transmembrane region" description="Helical" evidence="1">
    <location>
        <begin position="115"/>
        <end position="137"/>
    </location>
</feature>
<dbReference type="Proteomes" id="UP001589750">
    <property type="component" value="Unassembled WGS sequence"/>
</dbReference>
<comment type="caution">
    <text evidence="2">The sequence shown here is derived from an EMBL/GenBank/DDBJ whole genome shotgun (WGS) entry which is preliminary data.</text>
</comment>
<gene>
    <name evidence="2" type="ORF">ACFFRI_20085</name>
</gene>
<evidence type="ECO:0000256" key="1">
    <source>
        <dbReference type="SAM" id="Phobius"/>
    </source>
</evidence>
<protein>
    <recommendedName>
        <fullName evidence="4">DUF3592 domain-containing protein</fullName>
    </recommendedName>
</protein>
<keyword evidence="1" id="KW-0472">Membrane</keyword>
<dbReference type="EMBL" id="JBHMDG010000034">
    <property type="protein sequence ID" value="MFB9315358.1"/>
    <property type="molecule type" value="Genomic_DNA"/>
</dbReference>
<keyword evidence="1" id="KW-1133">Transmembrane helix</keyword>
<dbReference type="RefSeq" id="WP_140009308.1">
    <property type="nucleotide sequence ID" value="NZ_JBHMDG010000034.1"/>
</dbReference>
<proteinExistence type="predicted"/>
<evidence type="ECO:0000313" key="3">
    <source>
        <dbReference type="Proteomes" id="UP001589750"/>
    </source>
</evidence>
<reference evidence="2 3" key="1">
    <citation type="submission" date="2024-09" db="EMBL/GenBank/DDBJ databases">
        <authorList>
            <person name="Sun Q."/>
            <person name="Mori K."/>
        </authorList>
    </citation>
    <scope>NUCLEOTIDE SEQUENCE [LARGE SCALE GENOMIC DNA]</scope>
    <source>
        <strain evidence="2 3">JCM 9626</strain>
    </source>
</reference>